<accession>A0ABY0V783</accession>
<evidence type="ECO:0000313" key="7">
    <source>
        <dbReference type="EMBL" id="SDT93391.1"/>
    </source>
</evidence>
<dbReference type="InterPro" id="IPR049470">
    <property type="entry name" value="TRM61_C"/>
</dbReference>
<evidence type="ECO:0000256" key="4">
    <source>
        <dbReference type="ARBA" id="ARBA00022694"/>
    </source>
</evidence>
<dbReference type="Gene3D" id="3.40.50.150">
    <property type="entry name" value="Vaccinia Virus protein VP39"/>
    <property type="match status" value="1"/>
</dbReference>
<dbReference type="InterPro" id="IPR029063">
    <property type="entry name" value="SAM-dependent_MTases_sf"/>
</dbReference>
<dbReference type="EMBL" id="LT629792">
    <property type="protein sequence ID" value="SDT93391.1"/>
    <property type="molecule type" value="Genomic_DNA"/>
</dbReference>
<evidence type="ECO:0000256" key="5">
    <source>
        <dbReference type="SAM" id="MobiDB-lite"/>
    </source>
</evidence>
<dbReference type="Pfam" id="PF08704">
    <property type="entry name" value="GCD14"/>
    <property type="match status" value="1"/>
</dbReference>
<dbReference type="PANTHER" id="PTHR12133">
    <property type="entry name" value="TRNA (ADENINE(58)-N(1))-METHYLTRANSFERASE"/>
    <property type="match status" value="1"/>
</dbReference>
<evidence type="ECO:0000313" key="8">
    <source>
        <dbReference type="Proteomes" id="UP000198976"/>
    </source>
</evidence>
<feature type="compositionally biased region" description="Low complexity" evidence="5">
    <location>
        <begin position="276"/>
        <end position="289"/>
    </location>
</feature>
<dbReference type="PROSITE" id="PS51620">
    <property type="entry name" value="SAM_TRM61"/>
    <property type="match status" value="1"/>
</dbReference>
<evidence type="ECO:0000256" key="3">
    <source>
        <dbReference type="ARBA" id="ARBA00022691"/>
    </source>
</evidence>
<dbReference type="Proteomes" id="UP000198976">
    <property type="component" value="Chromosome I"/>
</dbReference>
<keyword evidence="3" id="KW-0949">S-adenosyl-L-methionine</keyword>
<feature type="compositionally biased region" description="Basic and acidic residues" evidence="5">
    <location>
        <begin position="7"/>
        <end position="25"/>
    </location>
</feature>
<dbReference type="RefSeq" id="WP_092648546.1">
    <property type="nucleotide sequence ID" value="NZ_LT629792.1"/>
</dbReference>
<gene>
    <name evidence="7" type="ORF">SAMN04489714_1024</name>
</gene>
<evidence type="ECO:0000259" key="6">
    <source>
        <dbReference type="Pfam" id="PF08704"/>
    </source>
</evidence>
<keyword evidence="4" id="KW-0819">tRNA processing</keyword>
<feature type="region of interest" description="Disordered" evidence="5">
    <location>
        <begin position="274"/>
        <end position="348"/>
    </location>
</feature>
<evidence type="ECO:0000256" key="1">
    <source>
        <dbReference type="ARBA" id="ARBA00022603"/>
    </source>
</evidence>
<evidence type="ECO:0000256" key="2">
    <source>
        <dbReference type="ARBA" id="ARBA00022679"/>
    </source>
</evidence>
<keyword evidence="2" id="KW-0808">Transferase</keyword>
<dbReference type="Gene3D" id="3.10.330.20">
    <property type="match status" value="1"/>
</dbReference>
<organism evidence="7 8">
    <name type="scientific">Schaalia radingae</name>
    <dbReference type="NCBI Taxonomy" id="131110"/>
    <lineage>
        <taxon>Bacteria</taxon>
        <taxon>Bacillati</taxon>
        <taxon>Actinomycetota</taxon>
        <taxon>Actinomycetes</taxon>
        <taxon>Actinomycetales</taxon>
        <taxon>Actinomycetaceae</taxon>
        <taxon>Schaalia</taxon>
    </lineage>
</organism>
<dbReference type="SUPFAM" id="SSF53335">
    <property type="entry name" value="S-adenosyl-L-methionine-dependent methyltransferases"/>
    <property type="match status" value="1"/>
</dbReference>
<keyword evidence="8" id="KW-1185">Reference proteome</keyword>
<dbReference type="CDD" id="cd02440">
    <property type="entry name" value="AdoMet_MTases"/>
    <property type="match status" value="1"/>
</dbReference>
<name>A0ABY0V783_9ACTO</name>
<feature type="compositionally biased region" description="Basic and acidic residues" evidence="5">
    <location>
        <begin position="322"/>
        <end position="332"/>
    </location>
</feature>
<feature type="domain" description="tRNA (adenine(58)-N(1))-methyltransferase catalytic subunit TRM61 C-terminal" evidence="6">
    <location>
        <begin position="80"/>
        <end position="248"/>
    </location>
</feature>
<protein>
    <submittedName>
        <fullName evidence="7">tRNA (Adenine57-N1/adenine58-N1)-methyltransferase</fullName>
    </submittedName>
</protein>
<proteinExistence type="predicted"/>
<reference evidence="7 8" key="1">
    <citation type="submission" date="2016-10" db="EMBL/GenBank/DDBJ databases">
        <authorList>
            <person name="Varghese N."/>
            <person name="Submissions S."/>
        </authorList>
    </citation>
    <scope>NUCLEOTIDE SEQUENCE [LARGE SCALE GENOMIC DNA]</scope>
    <source>
        <strain evidence="7 8">DSM 9169</strain>
    </source>
</reference>
<sequence length="348" mass="38954">MSTHSELGQENRRGPLREGDRVQVRDPKGRFHTITLVAGGRFQTNRGWLDHDAVIGQPDGQVITTPEGRSFQVLRPLQSDYVMSMPRGATVIYPKDTGTIIHMGDIFPGARVVEAGVGSGALTLALLNAVGEHGHLHSVERREDFADIARANVDLWFGSHHPAWTLEVGEVADVLNRCEAHSVDRIVFDMLAPWENLQAVEHALNYGGVLTCYVATVTQMSRLVEDIRACERFTEPLAWETMQREWHLEGLAVRPEHRMVAHTGFLVTTRLLAPHTRPQTAQRRPAPAAEGQSGMWDDEDGWTPSSIGQRVPSDKKVRRVRRDATARSEHWVGETLQTTVRKDLEESH</sequence>
<feature type="region of interest" description="Disordered" evidence="5">
    <location>
        <begin position="1"/>
        <end position="25"/>
    </location>
</feature>
<dbReference type="InterPro" id="IPR014816">
    <property type="entry name" value="tRNA_MeTrfase_Gcd14"/>
</dbReference>
<keyword evidence="1" id="KW-0489">Methyltransferase</keyword>
<dbReference type="Pfam" id="PF14801">
    <property type="entry name" value="TrmI-like_N"/>
    <property type="match status" value="1"/>
</dbReference>
<dbReference type="PANTHER" id="PTHR12133:SF1">
    <property type="entry name" value="TRNA (ADENINE(58)-N(1))-METHYLTRANSFERASE, MITOCHONDRIAL"/>
    <property type="match status" value="1"/>
</dbReference>